<protein>
    <submittedName>
        <fullName evidence="3">F-box protein</fullName>
    </submittedName>
</protein>
<accession>A0A2K3KXR8</accession>
<dbReference type="EMBL" id="ASHM01022841">
    <property type="protein sequence ID" value="PNX71072.1"/>
    <property type="molecule type" value="Genomic_DNA"/>
</dbReference>
<dbReference type="InterPro" id="IPR013187">
    <property type="entry name" value="F-box-assoc_dom_typ3"/>
</dbReference>
<reference evidence="3 4" key="1">
    <citation type="journal article" date="2014" name="Am. J. Bot.">
        <title>Genome assembly and annotation for red clover (Trifolium pratense; Fabaceae).</title>
        <authorList>
            <person name="Istvanek J."/>
            <person name="Jaros M."/>
            <person name="Krenek A."/>
            <person name="Repkova J."/>
        </authorList>
    </citation>
    <scope>NUCLEOTIDE SEQUENCE [LARGE SCALE GENOMIC DNA]</scope>
    <source>
        <strain evidence="4">cv. Tatra</strain>
        <tissue evidence="3">Young leaves</tissue>
    </source>
</reference>
<dbReference type="InterPro" id="IPR001810">
    <property type="entry name" value="F-box_dom"/>
</dbReference>
<dbReference type="Pfam" id="PF08268">
    <property type="entry name" value="FBA_3"/>
    <property type="match status" value="1"/>
</dbReference>
<dbReference type="Gene3D" id="1.20.1280.50">
    <property type="match status" value="1"/>
</dbReference>
<reference evidence="3 4" key="2">
    <citation type="journal article" date="2017" name="Front. Plant Sci.">
        <title>Gene Classification and Mining of Molecular Markers Useful in Red Clover (Trifolium pratense) Breeding.</title>
        <authorList>
            <person name="Istvanek J."/>
            <person name="Dluhosova J."/>
            <person name="Dluhos P."/>
            <person name="Patkova L."/>
            <person name="Nedelnik J."/>
            <person name="Repkova J."/>
        </authorList>
    </citation>
    <scope>NUCLEOTIDE SEQUENCE [LARGE SCALE GENOMIC DNA]</scope>
    <source>
        <strain evidence="4">cv. Tatra</strain>
        <tissue evidence="3">Young leaves</tissue>
    </source>
</reference>
<dbReference type="AlphaFoldDB" id="A0A2K3KXR8"/>
<dbReference type="SUPFAM" id="SSF81383">
    <property type="entry name" value="F-box domain"/>
    <property type="match status" value="1"/>
</dbReference>
<dbReference type="PANTHER" id="PTHR31672">
    <property type="entry name" value="BNACNNG10540D PROTEIN"/>
    <property type="match status" value="1"/>
</dbReference>
<feature type="compositionally biased region" description="Low complexity" evidence="1">
    <location>
        <begin position="1"/>
        <end position="10"/>
    </location>
</feature>
<evidence type="ECO:0000313" key="3">
    <source>
        <dbReference type="EMBL" id="PNX71072.1"/>
    </source>
</evidence>
<organism evidence="3 4">
    <name type="scientific">Trifolium pratense</name>
    <name type="common">Red clover</name>
    <dbReference type="NCBI Taxonomy" id="57577"/>
    <lineage>
        <taxon>Eukaryota</taxon>
        <taxon>Viridiplantae</taxon>
        <taxon>Streptophyta</taxon>
        <taxon>Embryophyta</taxon>
        <taxon>Tracheophyta</taxon>
        <taxon>Spermatophyta</taxon>
        <taxon>Magnoliopsida</taxon>
        <taxon>eudicotyledons</taxon>
        <taxon>Gunneridae</taxon>
        <taxon>Pentapetalae</taxon>
        <taxon>rosids</taxon>
        <taxon>fabids</taxon>
        <taxon>Fabales</taxon>
        <taxon>Fabaceae</taxon>
        <taxon>Papilionoideae</taxon>
        <taxon>50 kb inversion clade</taxon>
        <taxon>NPAAA clade</taxon>
        <taxon>Hologalegina</taxon>
        <taxon>IRL clade</taxon>
        <taxon>Trifolieae</taxon>
        <taxon>Trifolium</taxon>
    </lineage>
</organism>
<dbReference type="PANTHER" id="PTHR31672:SF13">
    <property type="entry name" value="F-BOX PROTEIN CPR30-LIKE"/>
    <property type="match status" value="1"/>
</dbReference>
<dbReference type="InterPro" id="IPR036047">
    <property type="entry name" value="F-box-like_dom_sf"/>
</dbReference>
<sequence length="439" mass="50910">MIDSDNISGGDSQGGGSNSHGSEMSPREHKQSLDFGNNCNQNSLRSEKVRNHIPNDLAFSVLSKLPLKSLKRFGCVCQTWALLFENPHFMSKFRTNFISHCHSHYIDTSLLLYEVIRYDDYTENFSFYSLSGKRYENRVKLDFPCPFQVENPRYYFFYCDTITGTVCLKLRNTIVLWKPTTHEFKFIPSSPVESVSPYRESQVFCHGFGYDHIRDDIKIITFTAFAPLWQNPRCLQLLQQLGVRREDVPWNEISCEPVWEIYSLRCNSWKKLDFDMPNCWDDNWSYKRLYTEGVCHWWSDREDLLVSFDLRNEMFFTTAIPLDISDTDPDLWLRKFLAMLNGSIASILWYTTYFHISILGELGVNESWTKLFVVGPLLNIQRVVGTGKNGDIFFKTKDGKLVLLDLSTGIIEDMGFKGGHAYDIAIFKENNILMAGINL</sequence>
<name>A0A2K3KXR8_TRIPR</name>
<dbReference type="Pfam" id="PF00646">
    <property type="entry name" value="F-box"/>
    <property type="match status" value="1"/>
</dbReference>
<dbReference type="NCBIfam" id="TIGR01640">
    <property type="entry name" value="F_box_assoc_1"/>
    <property type="match status" value="1"/>
</dbReference>
<dbReference type="SMART" id="SM00256">
    <property type="entry name" value="FBOX"/>
    <property type="match status" value="1"/>
</dbReference>
<dbReference type="Proteomes" id="UP000236291">
    <property type="component" value="Unassembled WGS sequence"/>
</dbReference>
<dbReference type="InterPro" id="IPR050796">
    <property type="entry name" value="SCF_F-box_component"/>
</dbReference>
<proteinExistence type="predicted"/>
<gene>
    <name evidence="3" type="ORF">L195_g026943</name>
</gene>
<evidence type="ECO:0000259" key="2">
    <source>
        <dbReference type="SMART" id="SM00256"/>
    </source>
</evidence>
<feature type="domain" description="F-box" evidence="2">
    <location>
        <begin position="53"/>
        <end position="93"/>
    </location>
</feature>
<evidence type="ECO:0000313" key="4">
    <source>
        <dbReference type="Proteomes" id="UP000236291"/>
    </source>
</evidence>
<feature type="region of interest" description="Disordered" evidence="1">
    <location>
        <begin position="1"/>
        <end position="36"/>
    </location>
</feature>
<comment type="caution">
    <text evidence="3">The sequence shown here is derived from an EMBL/GenBank/DDBJ whole genome shotgun (WGS) entry which is preliminary data.</text>
</comment>
<dbReference type="InterPro" id="IPR017451">
    <property type="entry name" value="F-box-assoc_interact_dom"/>
</dbReference>
<evidence type="ECO:0000256" key="1">
    <source>
        <dbReference type="SAM" id="MobiDB-lite"/>
    </source>
</evidence>